<evidence type="ECO:0000313" key="3">
    <source>
        <dbReference type="EMBL" id="PVV02829.1"/>
    </source>
</evidence>
<keyword evidence="4" id="KW-1185">Reference proteome</keyword>
<dbReference type="GO" id="GO:0016579">
    <property type="term" value="P:protein deubiquitination"/>
    <property type="evidence" value="ECO:0007669"/>
    <property type="project" value="TreeGrafter"/>
</dbReference>
<dbReference type="GO" id="GO:0004843">
    <property type="term" value="F:cysteine-type deubiquitinase activity"/>
    <property type="evidence" value="ECO:0007669"/>
    <property type="project" value="TreeGrafter"/>
</dbReference>
<evidence type="ECO:0000256" key="1">
    <source>
        <dbReference type="SAM" id="MobiDB-lite"/>
    </source>
</evidence>
<dbReference type="InterPro" id="IPR038765">
    <property type="entry name" value="Papain-like_cys_pep_sf"/>
</dbReference>
<dbReference type="PROSITE" id="PS50802">
    <property type="entry name" value="OTU"/>
    <property type="match status" value="1"/>
</dbReference>
<dbReference type="PANTHER" id="PTHR12419:SF7">
    <property type="entry name" value="OTU DOMAIN-CONTAINING PROTEIN 3"/>
    <property type="match status" value="1"/>
</dbReference>
<protein>
    <recommendedName>
        <fullName evidence="2">OTU domain-containing protein</fullName>
    </recommendedName>
</protein>
<feature type="domain" description="OTU" evidence="2">
    <location>
        <begin position="28"/>
        <end position="153"/>
    </location>
</feature>
<dbReference type="Gene3D" id="3.90.70.80">
    <property type="match status" value="1"/>
</dbReference>
<proteinExistence type="predicted"/>
<dbReference type="InterPro" id="IPR003323">
    <property type="entry name" value="OTU_dom"/>
</dbReference>
<evidence type="ECO:0000313" key="4">
    <source>
        <dbReference type="Proteomes" id="UP000245609"/>
    </source>
</evidence>
<accession>A0A2T9ZE17</accession>
<dbReference type="CDD" id="cd22771">
    <property type="entry name" value="OTU_plant_OTU7-like"/>
    <property type="match status" value="1"/>
</dbReference>
<dbReference type="AlphaFoldDB" id="A0A2T9ZE17"/>
<dbReference type="SUPFAM" id="SSF54001">
    <property type="entry name" value="Cysteine proteinases"/>
    <property type="match status" value="1"/>
</dbReference>
<reference evidence="3 4" key="1">
    <citation type="journal article" date="2018" name="MBio">
        <title>Comparative Genomics Reveals the Core Gene Toolbox for the Fungus-Insect Symbiosis.</title>
        <authorList>
            <person name="Wang Y."/>
            <person name="Stata M."/>
            <person name="Wang W."/>
            <person name="Stajich J.E."/>
            <person name="White M.M."/>
            <person name="Moncalvo J.M."/>
        </authorList>
    </citation>
    <scope>NUCLEOTIDE SEQUENCE [LARGE SCALE GENOMIC DNA]</scope>
    <source>
        <strain evidence="3 4">SC-DP-2</strain>
    </source>
</reference>
<dbReference type="PANTHER" id="PTHR12419">
    <property type="entry name" value="OTU DOMAIN CONTAINING PROTEIN"/>
    <property type="match status" value="1"/>
</dbReference>
<comment type="caution">
    <text evidence="3">The sequence shown here is derived from an EMBL/GenBank/DDBJ whole genome shotgun (WGS) entry which is preliminary data.</text>
</comment>
<dbReference type="OrthoDB" id="415023at2759"/>
<dbReference type="EMBL" id="MBFS01000322">
    <property type="protein sequence ID" value="PVV02829.1"/>
    <property type="molecule type" value="Genomic_DNA"/>
</dbReference>
<sequence length="320" mass="36218">MSKNAIRRNKIKDVNYSDLNSVLNKVGLYCKDVLGDGNCIAISDQLFGTSKEHETVRQNVCEYMENNSEEFIPFVDTGASFEKYLENMRKSGTFGGNMELVACSGFYNAIIKVYQVDSPVFVISLNEKSKKNNSKIVHLGYHDYEHYSSVRNINGPHYGPPEVVENQTVIEPQNRDNSEYLLLKNKKLDSKIKSILSATGLTNRNIVLELLNKHNENMDSVLEEIYSNDEYFNMDANFSSENNDISHMPMPETSTDKENLETQSSKPKRDKISSSEKKRLAKLRQKQDSKAKKQLKSGHTGADSKDTTGEKAPVLKHLSI</sequence>
<dbReference type="InterPro" id="IPR050704">
    <property type="entry name" value="Peptidase_C85-like"/>
</dbReference>
<evidence type="ECO:0000259" key="2">
    <source>
        <dbReference type="PROSITE" id="PS50802"/>
    </source>
</evidence>
<name>A0A2T9ZE17_9FUNG</name>
<dbReference type="Proteomes" id="UP000245609">
    <property type="component" value="Unassembled WGS sequence"/>
</dbReference>
<dbReference type="Pfam" id="PF02338">
    <property type="entry name" value="OTU"/>
    <property type="match status" value="1"/>
</dbReference>
<organism evidence="3 4">
    <name type="scientific">Smittium megazygosporum</name>
    <dbReference type="NCBI Taxonomy" id="133381"/>
    <lineage>
        <taxon>Eukaryota</taxon>
        <taxon>Fungi</taxon>
        <taxon>Fungi incertae sedis</taxon>
        <taxon>Zoopagomycota</taxon>
        <taxon>Kickxellomycotina</taxon>
        <taxon>Harpellomycetes</taxon>
        <taxon>Harpellales</taxon>
        <taxon>Legeriomycetaceae</taxon>
        <taxon>Smittium</taxon>
    </lineage>
</organism>
<feature type="region of interest" description="Disordered" evidence="1">
    <location>
        <begin position="237"/>
        <end position="320"/>
    </location>
</feature>
<gene>
    <name evidence="3" type="ORF">BB560_002709</name>
</gene>
<dbReference type="STRING" id="133381.A0A2T9ZE17"/>